<comment type="caution">
    <text evidence="1">The sequence shown here is derived from an EMBL/GenBank/DDBJ whole genome shotgun (WGS) entry which is preliminary data.</text>
</comment>
<accession>A0A1Y1WCD1</accession>
<gene>
    <name evidence="1" type="ORF">DL89DRAFT_121466</name>
</gene>
<dbReference type="GeneID" id="63799859"/>
<reference evidence="1 2" key="1">
    <citation type="submission" date="2016-07" db="EMBL/GenBank/DDBJ databases">
        <title>Pervasive Adenine N6-methylation of Active Genes in Fungi.</title>
        <authorList>
            <consortium name="DOE Joint Genome Institute"/>
            <person name="Mondo S.J."/>
            <person name="Dannebaum R.O."/>
            <person name="Kuo R.C."/>
            <person name="Labutti K."/>
            <person name="Haridas S."/>
            <person name="Kuo A."/>
            <person name="Salamov A."/>
            <person name="Ahrendt S.R."/>
            <person name="Lipzen A."/>
            <person name="Sullivan W."/>
            <person name="Andreopoulos W.B."/>
            <person name="Clum A."/>
            <person name="Lindquist E."/>
            <person name="Daum C."/>
            <person name="Ramamoorthy G.K."/>
            <person name="Gryganskyi A."/>
            <person name="Culley D."/>
            <person name="Magnuson J.K."/>
            <person name="James T.Y."/>
            <person name="O'Malley M.A."/>
            <person name="Stajich J.E."/>
            <person name="Spatafora J.W."/>
            <person name="Visel A."/>
            <person name="Grigoriev I.V."/>
        </authorList>
    </citation>
    <scope>NUCLEOTIDE SEQUENCE [LARGE SCALE GENOMIC DNA]</scope>
    <source>
        <strain evidence="1 2">ATCC 12442</strain>
    </source>
</reference>
<evidence type="ECO:0000313" key="1">
    <source>
        <dbReference type="EMBL" id="ORX71201.1"/>
    </source>
</evidence>
<protein>
    <submittedName>
        <fullName evidence="1">Uncharacterized protein</fullName>
    </submittedName>
</protein>
<sequence>MQFTVPATQFGKTVVLAYPDTTRLGGYRAALGLWRSLGGDDSTAVKAQIDEAAEETVETEFWVPGTDQIEVVIGTAAGSVDTTFVFVNGLPAAEYVPALVDGLLAQLEASGVERVVAVASANLHGLKGVNAEQLFGLAGVAGLAEISGSVTTGDALLSALDTLGRVSRVEVQVAVRGDKRPTGSGYRQRVEFGKEFADADDQEIVRALGGVLVEAVGVGVADVSAPATRVRSARAVQSLPAFG</sequence>
<dbReference type="EMBL" id="MCFD01000004">
    <property type="protein sequence ID" value="ORX71201.1"/>
    <property type="molecule type" value="Genomic_DNA"/>
</dbReference>
<dbReference type="RefSeq" id="XP_040744716.1">
    <property type="nucleotide sequence ID" value="XM_040883211.1"/>
</dbReference>
<proteinExistence type="predicted"/>
<name>A0A1Y1WCD1_9FUNG</name>
<organism evidence="1 2">
    <name type="scientific">Linderina pennispora</name>
    <dbReference type="NCBI Taxonomy" id="61395"/>
    <lineage>
        <taxon>Eukaryota</taxon>
        <taxon>Fungi</taxon>
        <taxon>Fungi incertae sedis</taxon>
        <taxon>Zoopagomycota</taxon>
        <taxon>Kickxellomycotina</taxon>
        <taxon>Kickxellomycetes</taxon>
        <taxon>Kickxellales</taxon>
        <taxon>Kickxellaceae</taxon>
        <taxon>Linderina</taxon>
    </lineage>
</organism>
<dbReference type="AlphaFoldDB" id="A0A1Y1WCD1"/>
<keyword evidence="2" id="KW-1185">Reference proteome</keyword>
<evidence type="ECO:0000313" key="2">
    <source>
        <dbReference type="Proteomes" id="UP000193922"/>
    </source>
</evidence>
<dbReference type="OrthoDB" id="5557926at2759"/>
<dbReference type="Proteomes" id="UP000193922">
    <property type="component" value="Unassembled WGS sequence"/>
</dbReference>